<protein>
    <submittedName>
        <fullName evidence="5">Phosphoribosyl transferase</fullName>
    </submittedName>
</protein>
<evidence type="ECO:0000256" key="3">
    <source>
        <dbReference type="SAM" id="MobiDB-lite"/>
    </source>
</evidence>
<evidence type="ECO:0000259" key="4">
    <source>
        <dbReference type="Pfam" id="PF00156"/>
    </source>
</evidence>
<dbReference type="CDD" id="cd06223">
    <property type="entry name" value="PRTases_typeI"/>
    <property type="match status" value="1"/>
</dbReference>
<feature type="region of interest" description="Disordered" evidence="3">
    <location>
        <begin position="1"/>
        <end position="43"/>
    </location>
</feature>
<reference evidence="5 6" key="1">
    <citation type="submission" date="2019-08" db="EMBL/GenBank/DDBJ databases">
        <title>Archangium and Cystobacter genomes.</title>
        <authorList>
            <person name="Chen I.-C.K."/>
            <person name="Wielgoss S."/>
        </authorList>
    </citation>
    <scope>NUCLEOTIDE SEQUENCE [LARGE SCALE GENOMIC DNA]</scope>
    <source>
        <strain evidence="5 6">Cbm 6</strain>
    </source>
</reference>
<dbReference type="Pfam" id="PF00156">
    <property type="entry name" value="Pribosyltran"/>
    <property type="match status" value="1"/>
</dbReference>
<dbReference type="EMBL" id="CP043494">
    <property type="protein sequence ID" value="WNG44262.1"/>
    <property type="molecule type" value="Genomic_DNA"/>
</dbReference>
<gene>
    <name evidence="5" type="ORF">F0U60_09185</name>
</gene>
<evidence type="ECO:0000313" key="5">
    <source>
        <dbReference type="EMBL" id="WNG44262.1"/>
    </source>
</evidence>
<proteinExistence type="predicted"/>
<dbReference type="Proteomes" id="UP001611383">
    <property type="component" value="Chromosome"/>
</dbReference>
<dbReference type="SUPFAM" id="SSF53271">
    <property type="entry name" value="PRTase-like"/>
    <property type="match status" value="1"/>
</dbReference>
<keyword evidence="6" id="KW-1185">Reference proteome</keyword>
<feature type="domain" description="Phosphoribosyltransferase" evidence="4">
    <location>
        <begin position="84"/>
        <end position="218"/>
    </location>
</feature>
<dbReference type="PANTHER" id="PTHR43363">
    <property type="entry name" value="HYPOXANTHINE PHOSPHORIBOSYLTRANSFERASE"/>
    <property type="match status" value="1"/>
</dbReference>
<keyword evidence="1" id="KW-0328">Glycosyltransferase</keyword>
<dbReference type="InterPro" id="IPR000836">
    <property type="entry name" value="PRTase_dom"/>
</dbReference>
<evidence type="ECO:0000256" key="2">
    <source>
        <dbReference type="ARBA" id="ARBA00022679"/>
    </source>
</evidence>
<name>A0ABY9WN64_9BACT</name>
<sequence>MTRHRYPRPGVLAVATKRATPKAPPTKAPPKGTKGKPSQKQQVEKLVSIPSDVVLAPQVEAPRQLTGRDQSRSKTSIQELSWAEFDRAVQTLARTISLSYKPQAVVGVAHGGVFVGGALSSALGCDFYPVRISRRSRDKGATKPKLSGEMPRELKGKRVLIVDDVVSSGDTLELATALARKVGAREVNTAALVARPGGFAPSFCALPTDALVVFPWDYEAVTEDTRFDVDPDKAGA</sequence>
<dbReference type="GO" id="GO:0016740">
    <property type="term" value="F:transferase activity"/>
    <property type="evidence" value="ECO:0007669"/>
    <property type="project" value="UniProtKB-KW"/>
</dbReference>
<evidence type="ECO:0000313" key="6">
    <source>
        <dbReference type="Proteomes" id="UP001611383"/>
    </source>
</evidence>
<dbReference type="InterPro" id="IPR029057">
    <property type="entry name" value="PRTase-like"/>
</dbReference>
<accession>A0ABY9WN64</accession>
<evidence type="ECO:0000256" key="1">
    <source>
        <dbReference type="ARBA" id="ARBA00022676"/>
    </source>
</evidence>
<dbReference type="Gene3D" id="3.40.50.2020">
    <property type="match status" value="1"/>
</dbReference>
<organism evidence="5 6">
    <name type="scientific">Archangium minus</name>
    <dbReference type="NCBI Taxonomy" id="83450"/>
    <lineage>
        <taxon>Bacteria</taxon>
        <taxon>Pseudomonadati</taxon>
        <taxon>Myxococcota</taxon>
        <taxon>Myxococcia</taxon>
        <taxon>Myxococcales</taxon>
        <taxon>Cystobacterineae</taxon>
        <taxon>Archangiaceae</taxon>
        <taxon>Archangium</taxon>
    </lineage>
</organism>
<dbReference type="PANTHER" id="PTHR43363:SF1">
    <property type="entry name" value="HYPOXANTHINE-GUANINE PHOSPHORIBOSYLTRANSFERASE"/>
    <property type="match status" value="1"/>
</dbReference>
<keyword evidence="2 5" id="KW-0808">Transferase</keyword>